<accession>A0A0R2M1J5</accession>
<dbReference type="AlphaFoldDB" id="A0A0R2M1J5"/>
<dbReference type="SUPFAM" id="SSF54427">
    <property type="entry name" value="NTF2-like"/>
    <property type="match status" value="1"/>
</dbReference>
<evidence type="ECO:0000313" key="1">
    <source>
        <dbReference type="EMBL" id="KRO07845.1"/>
    </source>
</evidence>
<protein>
    <recommendedName>
        <fullName evidence="3">SnoaL-like domain-containing protein</fullName>
    </recommendedName>
</protein>
<reference evidence="1 2" key="1">
    <citation type="journal article" date="2015" name="Genome Announc.">
        <title>Expanding the biotechnology potential of lactobacilli through comparative genomics of 213 strains and associated genera.</title>
        <authorList>
            <person name="Sun Z."/>
            <person name="Harris H.M."/>
            <person name="McCann A."/>
            <person name="Guo C."/>
            <person name="Argimon S."/>
            <person name="Zhang W."/>
            <person name="Yang X."/>
            <person name="Jeffery I.B."/>
            <person name="Cooney J.C."/>
            <person name="Kagawa T.F."/>
            <person name="Liu W."/>
            <person name="Song Y."/>
            <person name="Salvetti E."/>
            <person name="Wrobel A."/>
            <person name="Rasinkangas P."/>
            <person name="Parkhill J."/>
            <person name="Rea M.C."/>
            <person name="O'Sullivan O."/>
            <person name="Ritari J."/>
            <person name="Douillard F.P."/>
            <person name="Paul Ross R."/>
            <person name="Yang R."/>
            <person name="Briner A.E."/>
            <person name="Felis G.E."/>
            <person name="de Vos W.M."/>
            <person name="Barrangou R."/>
            <person name="Klaenhammer T.R."/>
            <person name="Caufield P.W."/>
            <person name="Cui Y."/>
            <person name="Zhang H."/>
            <person name="O'Toole P.W."/>
        </authorList>
    </citation>
    <scope>NUCLEOTIDE SEQUENCE [LARGE SCALE GENOMIC DNA]</scope>
    <source>
        <strain evidence="1 2">LMG 26013</strain>
    </source>
</reference>
<evidence type="ECO:0000313" key="2">
    <source>
        <dbReference type="Proteomes" id="UP000051783"/>
    </source>
</evidence>
<dbReference type="RefSeq" id="WP_047021676.1">
    <property type="nucleotide sequence ID" value="NZ_JQCL01000097.1"/>
</dbReference>
<proteinExistence type="predicted"/>
<dbReference type="Proteomes" id="UP000051783">
    <property type="component" value="Unassembled WGS sequence"/>
</dbReference>
<gene>
    <name evidence="1" type="ORF">IV64_GL001182</name>
</gene>
<comment type="caution">
    <text evidence="1">The sequence shown here is derived from an EMBL/GenBank/DDBJ whole genome shotgun (WGS) entry which is preliminary data.</text>
</comment>
<keyword evidence="2" id="KW-1185">Reference proteome</keyword>
<dbReference type="Gene3D" id="3.10.450.50">
    <property type="match status" value="1"/>
</dbReference>
<sequence length="120" mass="13774">MNQKLEIIEHYFKLSDLASSDHQALNEIINLFSNDAVVEGANGVVADNTAKIASFFENFFKDNQELRHLCCISPNNDEYKTEWVVAGRKRNGKLFALHGFDQYQFSQQNKISFLKVEISK</sequence>
<dbReference type="EMBL" id="JQCL01000097">
    <property type="protein sequence ID" value="KRO07845.1"/>
    <property type="molecule type" value="Genomic_DNA"/>
</dbReference>
<name>A0A0R2M1J5_9LACO</name>
<dbReference type="InterPro" id="IPR032710">
    <property type="entry name" value="NTF2-like_dom_sf"/>
</dbReference>
<dbReference type="OrthoDB" id="3267758at2"/>
<dbReference type="PATRIC" id="fig|942150.3.peg.1218"/>
<organism evidence="1 2">
    <name type="scientific">Lactiplantibacillus xiangfangensis</name>
    <dbReference type="NCBI Taxonomy" id="942150"/>
    <lineage>
        <taxon>Bacteria</taxon>
        <taxon>Bacillati</taxon>
        <taxon>Bacillota</taxon>
        <taxon>Bacilli</taxon>
        <taxon>Lactobacillales</taxon>
        <taxon>Lactobacillaceae</taxon>
        <taxon>Lactiplantibacillus</taxon>
    </lineage>
</organism>
<evidence type="ECO:0008006" key="3">
    <source>
        <dbReference type="Google" id="ProtNLM"/>
    </source>
</evidence>